<dbReference type="CDD" id="cd09912">
    <property type="entry name" value="DLP_2"/>
    <property type="match status" value="1"/>
</dbReference>
<gene>
    <name evidence="7" type="ORF">KME25_31620</name>
</gene>
<proteinExistence type="predicted"/>
<organism evidence="7 8">
    <name type="scientific">Symplocastrum torsivum CPER-KK1</name>
    <dbReference type="NCBI Taxonomy" id="450513"/>
    <lineage>
        <taxon>Bacteria</taxon>
        <taxon>Bacillati</taxon>
        <taxon>Cyanobacteriota</taxon>
        <taxon>Cyanophyceae</taxon>
        <taxon>Oscillatoriophycideae</taxon>
        <taxon>Oscillatoriales</taxon>
        <taxon>Microcoleaceae</taxon>
        <taxon>Symplocastrum</taxon>
    </lineage>
</organism>
<evidence type="ECO:0000256" key="4">
    <source>
        <dbReference type="ARBA" id="ARBA00023134"/>
    </source>
</evidence>
<keyword evidence="4" id="KW-0342">GTP-binding</keyword>
<comment type="caution">
    <text evidence="7">The sequence shown here is derived from an EMBL/GenBank/DDBJ whole genome shotgun (WGS) entry which is preliminary data.</text>
</comment>
<dbReference type="GO" id="GO:0003924">
    <property type="term" value="F:GTPase activity"/>
    <property type="evidence" value="ECO:0007669"/>
    <property type="project" value="InterPro"/>
</dbReference>
<dbReference type="Proteomes" id="UP000753908">
    <property type="component" value="Unassembled WGS sequence"/>
</dbReference>
<dbReference type="AlphaFoldDB" id="A0A951PUL2"/>
<dbReference type="GO" id="GO:0016020">
    <property type="term" value="C:membrane"/>
    <property type="evidence" value="ECO:0007669"/>
    <property type="project" value="UniProtKB-SubCell"/>
</dbReference>
<dbReference type="EMBL" id="JAHHIF010000076">
    <property type="protein sequence ID" value="MBW4548918.1"/>
    <property type="molecule type" value="Genomic_DNA"/>
</dbReference>
<evidence type="ECO:0000313" key="7">
    <source>
        <dbReference type="EMBL" id="MBW4548918.1"/>
    </source>
</evidence>
<dbReference type="PANTHER" id="PTHR10465">
    <property type="entry name" value="TRANSMEMBRANE GTPASE FZO1"/>
    <property type="match status" value="1"/>
</dbReference>
<evidence type="ECO:0000259" key="6">
    <source>
        <dbReference type="Pfam" id="PF00350"/>
    </source>
</evidence>
<accession>A0A951PUL2</accession>
<evidence type="ECO:0000256" key="1">
    <source>
        <dbReference type="ARBA" id="ARBA00004370"/>
    </source>
</evidence>
<reference evidence="7" key="1">
    <citation type="submission" date="2021-05" db="EMBL/GenBank/DDBJ databases">
        <authorList>
            <person name="Pietrasiak N."/>
            <person name="Ward R."/>
            <person name="Stajich J.E."/>
            <person name="Kurbessoian T."/>
        </authorList>
    </citation>
    <scope>NUCLEOTIDE SEQUENCE</scope>
    <source>
        <strain evidence="7">CPER-KK1</strain>
    </source>
</reference>
<dbReference type="Gene3D" id="3.40.50.300">
    <property type="entry name" value="P-loop containing nucleotide triphosphate hydrolases"/>
    <property type="match status" value="1"/>
</dbReference>
<keyword evidence="2" id="KW-0547">Nucleotide-binding</keyword>
<dbReference type="GO" id="GO:0005525">
    <property type="term" value="F:GTP binding"/>
    <property type="evidence" value="ECO:0007669"/>
    <property type="project" value="UniProtKB-KW"/>
</dbReference>
<comment type="subcellular location">
    <subcellularLocation>
        <location evidence="1">Membrane</location>
    </subcellularLocation>
</comment>
<evidence type="ECO:0000256" key="5">
    <source>
        <dbReference type="ARBA" id="ARBA00023136"/>
    </source>
</evidence>
<evidence type="ECO:0000256" key="2">
    <source>
        <dbReference type="ARBA" id="ARBA00022741"/>
    </source>
</evidence>
<dbReference type="InterPro" id="IPR045063">
    <property type="entry name" value="Dynamin_N"/>
</dbReference>
<feature type="domain" description="Dynamin N-terminal" evidence="6">
    <location>
        <begin position="47"/>
        <end position="205"/>
    </location>
</feature>
<dbReference type="Pfam" id="PF00350">
    <property type="entry name" value="Dynamin_N"/>
    <property type="match status" value="1"/>
</dbReference>
<evidence type="ECO:0000313" key="8">
    <source>
        <dbReference type="Proteomes" id="UP000753908"/>
    </source>
</evidence>
<sequence>MQHQDVYQNLVNNLRSAIGVLELDKNSQLYRDAIAICDYLEDPIFRIAVFAPFNYGKSTLLNAVLGNRTLPIDLIPTTGAAIHVRYGSEPYTRITLLDGGEITESGTNVLKQFAILDDQRRMRDDVASVHVYCPHPFLQTGVEFLDLPGTNDAEAQDALVRDQLLTADLVVQVLDARKLMTLGERENLRDWLLDRGIKTVIFVVNFLNLLEPEDQKQVYNRLLFVAESFRAELPNNVSNLYRVDALPALRARLKGDVSAAQSTGLAIFESALQTIVAVQQEKLAIRFSRVEAIAFQIKTAMQAKLDAIASELEVAETKRIAKIEIKQKAQKLIQKGFSASVSDFQSWLYLPKLLNRYQSEVADALQQGTFNTWECRAFKQAIQDYQQAVVKWVHQACEFFEHTPPPNLSILFPDKPEVILPEPPQQPNNSKQSRDNAPVALATGLGWILGGPMGAAVVGGATYLFNQSTTAPEQTEASSTYMEQVSQAYIQAASDYLTRFSTQAFSILHDYEEIAEKIINIQVTEAPLKMTTQRHYLQLLQGLLDNLNQELEIVSANLSTK</sequence>
<dbReference type="PANTHER" id="PTHR10465:SF0">
    <property type="entry name" value="SARCALUMENIN"/>
    <property type="match status" value="1"/>
</dbReference>
<keyword evidence="3" id="KW-0378">Hydrolase</keyword>
<dbReference type="InterPro" id="IPR027094">
    <property type="entry name" value="Mitofusin_fam"/>
</dbReference>
<evidence type="ECO:0000256" key="3">
    <source>
        <dbReference type="ARBA" id="ARBA00022801"/>
    </source>
</evidence>
<dbReference type="SUPFAM" id="SSF52540">
    <property type="entry name" value="P-loop containing nucleoside triphosphate hydrolases"/>
    <property type="match status" value="1"/>
</dbReference>
<dbReference type="InterPro" id="IPR027417">
    <property type="entry name" value="P-loop_NTPase"/>
</dbReference>
<reference evidence="7" key="2">
    <citation type="journal article" date="2022" name="Microbiol. Resour. Announc.">
        <title>Metagenome Sequencing to Explore Phylogenomics of Terrestrial Cyanobacteria.</title>
        <authorList>
            <person name="Ward R.D."/>
            <person name="Stajich J.E."/>
            <person name="Johansen J.R."/>
            <person name="Huntemann M."/>
            <person name="Clum A."/>
            <person name="Foster B."/>
            <person name="Foster B."/>
            <person name="Roux S."/>
            <person name="Palaniappan K."/>
            <person name="Varghese N."/>
            <person name="Mukherjee S."/>
            <person name="Reddy T.B.K."/>
            <person name="Daum C."/>
            <person name="Copeland A."/>
            <person name="Chen I.A."/>
            <person name="Ivanova N.N."/>
            <person name="Kyrpides N.C."/>
            <person name="Shapiro N."/>
            <person name="Eloe-Fadrosh E.A."/>
            <person name="Pietrasiak N."/>
        </authorList>
    </citation>
    <scope>NUCLEOTIDE SEQUENCE</scope>
    <source>
        <strain evidence="7">CPER-KK1</strain>
    </source>
</reference>
<protein>
    <submittedName>
        <fullName evidence="7">Dynamin family protein</fullName>
    </submittedName>
</protein>
<name>A0A951PUL2_9CYAN</name>
<keyword evidence="5" id="KW-0472">Membrane</keyword>